<dbReference type="EMBL" id="BTGU01018810">
    <property type="protein sequence ID" value="GMN70741.1"/>
    <property type="molecule type" value="Genomic_DNA"/>
</dbReference>
<gene>
    <name evidence="3" type="ORF">TIFTF001_055689</name>
    <name evidence="2" type="ORF">TIFTF001_055870</name>
</gene>
<evidence type="ECO:0000313" key="3">
    <source>
        <dbReference type="EMBL" id="GMN73029.1"/>
    </source>
</evidence>
<dbReference type="EMBL" id="BTGU01018247">
    <property type="protein sequence ID" value="GMN73029.1"/>
    <property type="molecule type" value="Genomic_DNA"/>
</dbReference>
<proteinExistence type="predicted"/>
<organism evidence="3 4">
    <name type="scientific">Ficus carica</name>
    <name type="common">Common fig</name>
    <dbReference type="NCBI Taxonomy" id="3494"/>
    <lineage>
        <taxon>Eukaryota</taxon>
        <taxon>Viridiplantae</taxon>
        <taxon>Streptophyta</taxon>
        <taxon>Embryophyta</taxon>
        <taxon>Tracheophyta</taxon>
        <taxon>Spermatophyta</taxon>
        <taxon>Magnoliopsida</taxon>
        <taxon>eudicotyledons</taxon>
        <taxon>Gunneridae</taxon>
        <taxon>Pentapetalae</taxon>
        <taxon>rosids</taxon>
        <taxon>fabids</taxon>
        <taxon>Rosales</taxon>
        <taxon>Moraceae</taxon>
        <taxon>Ficeae</taxon>
        <taxon>Ficus</taxon>
    </lineage>
</organism>
<comment type="caution">
    <text evidence="3">The sequence shown here is derived from an EMBL/GenBank/DDBJ whole genome shotgun (WGS) entry which is preliminary data.</text>
</comment>
<sequence>MNELRKWNEQYGEGGSRQKSPFGFGN</sequence>
<keyword evidence="4" id="KW-1185">Reference proteome</keyword>
<evidence type="ECO:0000313" key="2">
    <source>
        <dbReference type="EMBL" id="GMN70741.1"/>
    </source>
</evidence>
<protein>
    <submittedName>
        <fullName evidence="3">Uncharacterized protein</fullName>
    </submittedName>
</protein>
<dbReference type="AlphaFoldDB" id="A0AA88EDX2"/>
<reference evidence="3" key="1">
    <citation type="submission" date="2023-07" db="EMBL/GenBank/DDBJ databases">
        <title>draft genome sequence of fig (Ficus carica).</title>
        <authorList>
            <person name="Takahashi T."/>
            <person name="Nishimura K."/>
        </authorList>
    </citation>
    <scope>NUCLEOTIDE SEQUENCE</scope>
</reference>
<name>A0AA88EDX2_FICCA</name>
<evidence type="ECO:0000313" key="4">
    <source>
        <dbReference type="Proteomes" id="UP001187192"/>
    </source>
</evidence>
<dbReference type="Proteomes" id="UP001187192">
    <property type="component" value="Unassembled WGS sequence"/>
</dbReference>
<accession>A0AA88EDX2</accession>
<evidence type="ECO:0000256" key="1">
    <source>
        <dbReference type="SAM" id="MobiDB-lite"/>
    </source>
</evidence>
<feature type="region of interest" description="Disordered" evidence="1">
    <location>
        <begin position="1"/>
        <end position="26"/>
    </location>
</feature>